<dbReference type="SMART" id="SM00388">
    <property type="entry name" value="HisKA"/>
    <property type="match status" value="1"/>
</dbReference>
<feature type="domain" description="Histidine kinase" evidence="9">
    <location>
        <begin position="150"/>
        <end position="362"/>
    </location>
</feature>
<evidence type="ECO:0000256" key="8">
    <source>
        <dbReference type="ARBA" id="ARBA00023012"/>
    </source>
</evidence>
<evidence type="ECO:0000256" key="2">
    <source>
        <dbReference type="ARBA" id="ARBA00012438"/>
    </source>
</evidence>
<dbReference type="InterPro" id="IPR000014">
    <property type="entry name" value="PAS"/>
</dbReference>
<comment type="caution">
    <text evidence="11">The sequence shown here is derived from an EMBL/GenBank/DDBJ whole genome shotgun (WGS) entry which is preliminary data.</text>
</comment>
<protein>
    <recommendedName>
        <fullName evidence="2">histidine kinase</fullName>
        <ecNumber evidence="2">2.7.13.3</ecNumber>
    </recommendedName>
</protein>
<dbReference type="CDD" id="cd00130">
    <property type="entry name" value="PAS"/>
    <property type="match status" value="1"/>
</dbReference>
<evidence type="ECO:0000256" key="7">
    <source>
        <dbReference type="ARBA" id="ARBA00022840"/>
    </source>
</evidence>
<dbReference type="SMART" id="SM00091">
    <property type="entry name" value="PAS"/>
    <property type="match status" value="1"/>
</dbReference>
<dbReference type="Gene3D" id="3.30.565.10">
    <property type="entry name" value="Histidine kinase-like ATPase, C-terminal domain"/>
    <property type="match status" value="1"/>
</dbReference>
<dbReference type="EMBL" id="JBHRVA010000002">
    <property type="protein sequence ID" value="MFC3301843.1"/>
    <property type="molecule type" value="Genomic_DNA"/>
</dbReference>
<keyword evidence="7" id="KW-0067">ATP-binding</keyword>
<dbReference type="RefSeq" id="WP_189573617.1">
    <property type="nucleotide sequence ID" value="NZ_BMXU01000001.1"/>
</dbReference>
<feature type="domain" description="PAS" evidence="10">
    <location>
        <begin position="3"/>
        <end position="73"/>
    </location>
</feature>
<name>A0ABV7M8V2_9PROT</name>
<dbReference type="SUPFAM" id="SSF55874">
    <property type="entry name" value="ATPase domain of HSP90 chaperone/DNA topoisomerase II/histidine kinase"/>
    <property type="match status" value="1"/>
</dbReference>
<evidence type="ECO:0000313" key="11">
    <source>
        <dbReference type="EMBL" id="MFC3301843.1"/>
    </source>
</evidence>
<dbReference type="SMART" id="SM00387">
    <property type="entry name" value="HATPase_c"/>
    <property type="match status" value="1"/>
</dbReference>
<evidence type="ECO:0000256" key="4">
    <source>
        <dbReference type="ARBA" id="ARBA00022679"/>
    </source>
</evidence>
<proteinExistence type="predicted"/>
<evidence type="ECO:0000313" key="12">
    <source>
        <dbReference type="Proteomes" id="UP001595607"/>
    </source>
</evidence>
<dbReference type="EC" id="2.7.13.3" evidence="2"/>
<keyword evidence="6" id="KW-0418">Kinase</keyword>
<dbReference type="InterPro" id="IPR036890">
    <property type="entry name" value="HATPase_C_sf"/>
</dbReference>
<keyword evidence="5" id="KW-0547">Nucleotide-binding</keyword>
<keyword evidence="12" id="KW-1185">Reference proteome</keyword>
<dbReference type="Pfam" id="PF00512">
    <property type="entry name" value="HisKA"/>
    <property type="match status" value="1"/>
</dbReference>
<evidence type="ECO:0000259" key="10">
    <source>
        <dbReference type="PROSITE" id="PS50112"/>
    </source>
</evidence>
<dbReference type="Proteomes" id="UP001595607">
    <property type="component" value="Unassembled WGS sequence"/>
</dbReference>
<dbReference type="Pfam" id="PF00989">
    <property type="entry name" value="PAS"/>
    <property type="match status" value="1"/>
</dbReference>
<dbReference type="PROSITE" id="PS50112">
    <property type="entry name" value="PAS"/>
    <property type="match status" value="1"/>
</dbReference>
<dbReference type="PRINTS" id="PR00344">
    <property type="entry name" value="BCTRLSENSOR"/>
</dbReference>
<keyword evidence="3" id="KW-0597">Phosphoprotein</keyword>
<evidence type="ECO:0000259" key="9">
    <source>
        <dbReference type="PROSITE" id="PS50109"/>
    </source>
</evidence>
<evidence type="ECO:0000256" key="1">
    <source>
        <dbReference type="ARBA" id="ARBA00000085"/>
    </source>
</evidence>
<accession>A0ABV7M8V2</accession>
<dbReference type="InterPro" id="IPR003661">
    <property type="entry name" value="HisK_dim/P_dom"/>
</dbReference>
<dbReference type="InterPro" id="IPR003594">
    <property type="entry name" value="HATPase_dom"/>
</dbReference>
<dbReference type="InterPro" id="IPR005467">
    <property type="entry name" value="His_kinase_dom"/>
</dbReference>
<dbReference type="Gene3D" id="1.10.287.130">
    <property type="match status" value="1"/>
</dbReference>
<dbReference type="InterPro" id="IPR035965">
    <property type="entry name" value="PAS-like_dom_sf"/>
</dbReference>
<gene>
    <name evidence="11" type="ORF">ACFONP_03780</name>
</gene>
<keyword evidence="4" id="KW-0808">Transferase</keyword>
<dbReference type="SUPFAM" id="SSF55785">
    <property type="entry name" value="PYP-like sensor domain (PAS domain)"/>
    <property type="match status" value="1"/>
</dbReference>
<dbReference type="Gene3D" id="3.30.450.20">
    <property type="entry name" value="PAS domain"/>
    <property type="match status" value="1"/>
</dbReference>
<organism evidence="11 12">
    <name type="scientific">Parvularcula lutaonensis</name>
    <dbReference type="NCBI Taxonomy" id="491923"/>
    <lineage>
        <taxon>Bacteria</taxon>
        <taxon>Pseudomonadati</taxon>
        <taxon>Pseudomonadota</taxon>
        <taxon>Alphaproteobacteria</taxon>
        <taxon>Parvularculales</taxon>
        <taxon>Parvularculaceae</taxon>
        <taxon>Parvularcula</taxon>
    </lineage>
</organism>
<dbReference type="PANTHER" id="PTHR43065">
    <property type="entry name" value="SENSOR HISTIDINE KINASE"/>
    <property type="match status" value="1"/>
</dbReference>
<sequence length="366" mass="40529">MFEQQQLRALIDTAVDGILSISADGRVRLYNRASERIFGYSAEEVLGQDVAMLMPEHHARNHGQYIENYLSTGEARIIGIGRQVQGVKKDGSVFPLHLSVGEFREAGERYFVGIIHDLSEQMAERERTRALQEQIELIGRHSAVSEMGAALAHELNQPLTAVDLFLVAAERKLENDPDGARRIFARVREEAERAGNIVRRIRQMVERSDGEHSLFDLGQVIDSAVELCRTVSQRPDTIRIETTGPAMLFGDSTQIRMILVNLIKNALDAVGDQPRGQVVVRVRSGDPLRIEVLDNGPGVGPEFEDKLFQPFASTKTKGLGIGLSICRTIAEAHGGRLLYKAPDGYRDGLGGASFILELPQPDERNL</sequence>
<evidence type="ECO:0000256" key="6">
    <source>
        <dbReference type="ARBA" id="ARBA00022777"/>
    </source>
</evidence>
<evidence type="ECO:0000256" key="5">
    <source>
        <dbReference type="ARBA" id="ARBA00022741"/>
    </source>
</evidence>
<dbReference type="SUPFAM" id="SSF47384">
    <property type="entry name" value="Homodimeric domain of signal transducing histidine kinase"/>
    <property type="match status" value="1"/>
</dbReference>
<reference evidence="12" key="1">
    <citation type="journal article" date="2019" name="Int. J. Syst. Evol. Microbiol.">
        <title>The Global Catalogue of Microorganisms (GCM) 10K type strain sequencing project: providing services to taxonomists for standard genome sequencing and annotation.</title>
        <authorList>
            <consortium name="The Broad Institute Genomics Platform"/>
            <consortium name="The Broad Institute Genome Sequencing Center for Infectious Disease"/>
            <person name="Wu L."/>
            <person name="Ma J."/>
        </authorList>
    </citation>
    <scope>NUCLEOTIDE SEQUENCE [LARGE SCALE GENOMIC DNA]</scope>
    <source>
        <strain evidence="12">KCTC 22245</strain>
    </source>
</reference>
<dbReference type="Pfam" id="PF02518">
    <property type="entry name" value="HATPase_c"/>
    <property type="match status" value="1"/>
</dbReference>
<evidence type="ECO:0000256" key="3">
    <source>
        <dbReference type="ARBA" id="ARBA00022553"/>
    </source>
</evidence>
<comment type="catalytic activity">
    <reaction evidence="1">
        <text>ATP + protein L-histidine = ADP + protein N-phospho-L-histidine.</text>
        <dbReference type="EC" id="2.7.13.3"/>
    </reaction>
</comment>
<dbReference type="InterPro" id="IPR013767">
    <property type="entry name" value="PAS_fold"/>
</dbReference>
<dbReference type="InterPro" id="IPR004358">
    <property type="entry name" value="Sig_transdc_His_kin-like_C"/>
</dbReference>
<dbReference type="PANTHER" id="PTHR43065:SF10">
    <property type="entry name" value="PEROXIDE STRESS-ACTIVATED HISTIDINE KINASE MAK3"/>
    <property type="match status" value="1"/>
</dbReference>
<dbReference type="PROSITE" id="PS50109">
    <property type="entry name" value="HIS_KIN"/>
    <property type="match status" value="1"/>
</dbReference>
<dbReference type="InterPro" id="IPR036097">
    <property type="entry name" value="HisK_dim/P_sf"/>
</dbReference>
<dbReference type="NCBIfam" id="TIGR00229">
    <property type="entry name" value="sensory_box"/>
    <property type="match status" value="1"/>
</dbReference>
<keyword evidence="8" id="KW-0902">Two-component regulatory system</keyword>
<dbReference type="CDD" id="cd00082">
    <property type="entry name" value="HisKA"/>
    <property type="match status" value="1"/>
</dbReference>